<evidence type="ECO:0000256" key="3">
    <source>
        <dbReference type="HAMAP-Rule" id="MF_01384"/>
    </source>
</evidence>
<keyword evidence="2 3" id="KW-0143">Chaperone</keyword>
<keyword evidence="3" id="KW-0996">Nickel insertion</keyword>
<comment type="subcellular location">
    <subcellularLocation>
        <location evidence="3">Cytoplasm</location>
    </subcellularLocation>
</comment>
<dbReference type="HAMAP" id="MF_01384">
    <property type="entry name" value="UreD"/>
    <property type="match status" value="1"/>
</dbReference>
<evidence type="ECO:0000256" key="2">
    <source>
        <dbReference type="ARBA" id="ARBA00023186"/>
    </source>
</evidence>
<name>A0ABW4E2P3_9RHOB</name>
<sequence>MNEGYLALNLVRDGGGRTRLAGRRQCYPLTTTAVLPIEDEDGALIYVQNAAGSIFGGDRLTMDITVGPKAHLCLSTPAATRLQGGTLSIQETSISVAEGGFIESIPDFLIPHAGARHRQVTRLSLDRNAGAILIDTIAPGRVARGEWHDYTFVSYRLIATVEGREILIDAASFAPEEAPSSLAGTLGGEGYVGTLFALGPQTDYAPLAKELSECLEHMPGVFAGAAPLVSGYGAVARFLANDAPRLREATHSAWDTARTHLRDRPARILRK</sequence>
<accession>A0ABW4E2P3</accession>
<evidence type="ECO:0000256" key="1">
    <source>
        <dbReference type="ARBA" id="ARBA00007177"/>
    </source>
</evidence>
<dbReference type="PANTHER" id="PTHR33643">
    <property type="entry name" value="UREASE ACCESSORY PROTEIN D"/>
    <property type="match status" value="1"/>
</dbReference>
<comment type="caution">
    <text evidence="4">The sequence shown here is derived from an EMBL/GenBank/DDBJ whole genome shotgun (WGS) entry which is preliminary data.</text>
</comment>
<reference evidence="5" key="1">
    <citation type="journal article" date="2019" name="Int. J. Syst. Evol. Microbiol.">
        <title>The Global Catalogue of Microorganisms (GCM) 10K type strain sequencing project: providing services to taxonomists for standard genome sequencing and annotation.</title>
        <authorList>
            <consortium name="The Broad Institute Genomics Platform"/>
            <consortium name="The Broad Institute Genome Sequencing Center for Infectious Disease"/>
            <person name="Wu L."/>
            <person name="Ma J."/>
        </authorList>
    </citation>
    <scope>NUCLEOTIDE SEQUENCE [LARGE SCALE GENOMIC DNA]</scope>
    <source>
        <strain evidence="5">CCM 8875</strain>
    </source>
</reference>
<dbReference type="RefSeq" id="WP_131575851.1">
    <property type="nucleotide sequence ID" value="NZ_CBCSAJ010000043.1"/>
</dbReference>
<keyword evidence="5" id="KW-1185">Reference proteome</keyword>
<dbReference type="Proteomes" id="UP001597302">
    <property type="component" value="Unassembled WGS sequence"/>
</dbReference>
<dbReference type="Pfam" id="PF01774">
    <property type="entry name" value="UreD"/>
    <property type="match status" value="1"/>
</dbReference>
<organism evidence="4 5">
    <name type="scientific">Paracoccus nototheniae</name>
    <dbReference type="NCBI Taxonomy" id="2489002"/>
    <lineage>
        <taxon>Bacteria</taxon>
        <taxon>Pseudomonadati</taxon>
        <taxon>Pseudomonadota</taxon>
        <taxon>Alphaproteobacteria</taxon>
        <taxon>Rhodobacterales</taxon>
        <taxon>Paracoccaceae</taxon>
        <taxon>Paracoccus</taxon>
    </lineage>
</organism>
<keyword evidence="3" id="KW-0963">Cytoplasm</keyword>
<comment type="similarity">
    <text evidence="1 3">Belongs to the UreD family.</text>
</comment>
<gene>
    <name evidence="3" type="primary">ureD</name>
    <name evidence="4" type="ORF">ACFQ5P_19180</name>
</gene>
<comment type="subunit">
    <text evidence="3">UreD, UreF and UreG form a complex that acts as a GTP-hydrolysis-dependent molecular chaperone, activating the urease apoprotein by helping to assemble the nickel containing metallocenter of UreC. The UreE protein probably delivers the nickel.</text>
</comment>
<dbReference type="EMBL" id="JBHTOQ010000054">
    <property type="protein sequence ID" value="MFD1483421.1"/>
    <property type="molecule type" value="Genomic_DNA"/>
</dbReference>
<dbReference type="InterPro" id="IPR002669">
    <property type="entry name" value="UreD"/>
</dbReference>
<dbReference type="PANTHER" id="PTHR33643:SF1">
    <property type="entry name" value="UREASE ACCESSORY PROTEIN D"/>
    <property type="match status" value="1"/>
</dbReference>
<evidence type="ECO:0000313" key="4">
    <source>
        <dbReference type="EMBL" id="MFD1483421.1"/>
    </source>
</evidence>
<proteinExistence type="inferred from homology"/>
<evidence type="ECO:0000313" key="5">
    <source>
        <dbReference type="Proteomes" id="UP001597302"/>
    </source>
</evidence>
<comment type="function">
    <text evidence="3">Required for maturation of urease via the functional incorporation of the urease nickel metallocenter.</text>
</comment>
<protein>
    <recommendedName>
        <fullName evidence="3">Urease accessory protein UreD</fullName>
    </recommendedName>
</protein>